<dbReference type="PRINTS" id="PR01392">
    <property type="entry name" value="ANTHRAXTOXNA"/>
</dbReference>
<reference evidence="5" key="1">
    <citation type="submission" date="2020-07" db="EMBL/GenBank/DDBJ databases">
        <title>KHF putative insecticidal protein genes.</title>
        <authorList>
            <person name="Khorramnejad A."/>
            <person name="Gomis-Cebolla J."/>
            <person name="Bel Y."/>
            <person name="Escriche B."/>
        </authorList>
    </citation>
    <scope>NUCLEOTIDE SEQUENCE</scope>
    <source>
        <strain evidence="5">Peg5522</strain>
    </source>
</reference>
<protein>
    <submittedName>
        <fullName evidence="5">Putative insecticidal protein</fullName>
    </submittedName>
</protein>
<dbReference type="InterPro" id="IPR003540">
    <property type="entry name" value="ADP-ribosyltransferase"/>
</dbReference>
<dbReference type="Gene3D" id="3.40.390.10">
    <property type="entry name" value="Collagenase (Catalytic Domain)"/>
    <property type="match status" value="1"/>
</dbReference>
<dbReference type="InterPro" id="IPR047568">
    <property type="entry name" value="ATLF-like_dom"/>
</dbReference>
<dbReference type="InterPro" id="IPR024079">
    <property type="entry name" value="MetalloPept_cat_dom_sf"/>
</dbReference>
<dbReference type="SUPFAM" id="SSF55486">
    <property type="entry name" value="Metalloproteases ('zincins'), catalytic domain"/>
    <property type="match status" value="1"/>
</dbReference>
<dbReference type="PROSITE" id="PS51995">
    <property type="entry name" value="ATLF"/>
    <property type="match status" value="1"/>
</dbReference>
<dbReference type="CDD" id="cd20185">
    <property type="entry name" value="M34_PABD"/>
    <property type="match status" value="1"/>
</dbReference>
<dbReference type="GO" id="GO:0008237">
    <property type="term" value="F:metallopeptidase activity"/>
    <property type="evidence" value="ECO:0007669"/>
    <property type="project" value="InterPro"/>
</dbReference>
<dbReference type="Gene3D" id="3.90.176.10">
    <property type="entry name" value="Toxin ADP-ribosyltransferase, Chain A, domain 1"/>
    <property type="match status" value="1"/>
</dbReference>
<proteinExistence type="predicted"/>
<dbReference type="EMBL" id="MT701520">
    <property type="protein sequence ID" value="QOS14458.1"/>
    <property type="molecule type" value="Genomic_DNA"/>
</dbReference>
<dbReference type="Pfam" id="PF03496">
    <property type="entry name" value="ADPrib_exo_Tox"/>
    <property type="match status" value="1"/>
</dbReference>
<dbReference type="PROSITE" id="PS51996">
    <property type="entry name" value="TR_MART"/>
    <property type="match status" value="1"/>
</dbReference>
<dbReference type="AlphaFoldDB" id="A0A7M1VJM6"/>
<evidence type="ECO:0000259" key="4">
    <source>
        <dbReference type="PROSITE" id="PS51995"/>
    </source>
</evidence>
<comment type="subcellular location">
    <subcellularLocation>
        <location evidence="1">Secreted</location>
    </subcellularLocation>
</comment>
<dbReference type="InterPro" id="IPR003541">
    <property type="entry name" value="Anthrax_toxin_lethal/edema"/>
</dbReference>
<name>A0A7M1VJM6_BACTU</name>
<organism evidence="5">
    <name type="scientific">Bacillus thuringiensis</name>
    <dbReference type="NCBI Taxonomy" id="1428"/>
    <lineage>
        <taxon>Bacteria</taxon>
        <taxon>Bacillati</taxon>
        <taxon>Bacillota</taxon>
        <taxon>Bacilli</taxon>
        <taxon>Bacillales</taxon>
        <taxon>Bacillaceae</taxon>
        <taxon>Bacillus</taxon>
        <taxon>Bacillus cereus group</taxon>
    </lineage>
</organism>
<evidence type="ECO:0000313" key="5">
    <source>
        <dbReference type="EMBL" id="QOS14458.1"/>
    </source>
</evidence>
<sequence length="501" mass="57118">MKINKEVLKVLSMSFLLTSLVVTSPVVTTVIHAAGTHGEGGGIRPNDKRDEEERKKREEEEKRKEDAKKKANEERMKEIAQRVVKTEVKDEGAAREEVTEKLLKNLPSEILEMYDKVGGKFKIADGKLGEHPDLKDLKLIDKDGKEVSLANRFVYAKEGKEPVLFIEASTDYEESIGKKREVYSEIGKSLVQDVLRPETIVNPAFINSLNKMKSNEDGMFLLFPSSLIEHTGPFDEKYVKENLEKFQKVFVNVFSHYQVEEYRDALKNYAPEMFEYMEKLNWNELKEQIRENKTGALDFKEDAAAAQEFGRKIKIPESELTDLDKKSMERYVFQGPLLNRILREIEPHPKGDAGKAIDEFIKGIDNLFTKEEAKLPNDVIVYRRTDEREFGFKPGTLFNQDGDINQKAVEKLKSFEGKTITDKGYMSTSLAINSVPLGGNQETVRLRMKIPTGTPAIYMDNSWYEVVLNRNSSYKITKVNGIIAEGSKIVVNIEVELIPNS</sequence>
<feature type="region of interest" description="Disordered" evidence="3">
    <location>
        <begin position="33"/>
        <end position="74"/>
    </location>
</feature>
<dbReference type="GO" id="GO:0005576">
    <property type="term" value="C:extracellular region"/>
    <property type="evidence" value="ECO:0007669"/>
    <property type="project" value="UniProtKB-SubCell"/>
</dbReference>
<dbReference type="InterPro" id="IPR014781">
    <property type="entry name" value="Anthrax_toxin_lethal/edema_N/C"/>
</dbReference>
<feature type="compositionally biased region" description="Basic and acidic residues" evidence="3">
    <location>
        <begin position="45"/>
        <end position="74"/>
    </location>
</feature>
<evidence type="ECO:0000256" key="1">
    <source>
        <dbReference type="ARBA" id="ARBA00004613"/>
    </source>
</evidence>
<dbReference type="Pfam" id="PF07737">
    <property type="entry name" value="ATLF"/>
    <property type="match status" value="1"/>
</dbReference>
<keyword evidence="2" id="KW-0964">Secreted</keyword>
<feature type="domain" description="ATLF-like" evidence="4">
    <location>
        <begin position="77"/>
        <end position="282"/>
    </location>
</feature>
<evidence type="ECO:0000256" key="2">
    <source>
        <dbReference type="ARBA" id="ARBA00022525"/>
    </source>
</evidence>
<evidence type="ECO:0000256" key="3">
    <source>
        <dbReference type="SAM" id="MobiDB-lite"/>
    </source>
</evidence>
<dbReference type="SUPFAM" id="SSF56399">
    <property type="entry name" value="ADP-ribosylation"/>
    <property type="match status" value="1"/>
</dbReference>
<accession>A0A7M1VJM6</accession>
<dbReference type="GO" id="GO:0046872">
    <property type="term" value="F:metal ion binding"/>
    <property type="evidence" value="ECO:0007669"/>
    <property type="project" value="InterPro"/>
</dbReference>